<feature type="region of interest" description="Disordered" evidence="1">
    <location>
        <begin position="163"/>
        <end position="190"/>
    </location>
</feature>
<dbReference type="Proteomes" id="UP000784294">
    <property type="component" value="Unassembled WGS sequence"/>
</dbReference>
<keyword evidence="3" id="KW-1185">Reference proteome</keyword>
<feature type="compositionally biased region" description="Polar residues" evidence="1">
    <location>
        <begin position="291"/>
        <end position="303"/>
    </location>
</feature>
<evidence type="ECO:0000313" key="2">
    <source>
        <dbReference type="EMBL" id="VEL09779.1"/>
    </source>
</evidence>
<evidence type="ECO:0000256" key="1">
    <source>
        <dbReference type="SAM" id="MobiDB-lite"/>
    </source>
</evidence>
<dbReference type="AlphaFoldDB" id="A0A3S5BMU3"/>
<gene>
    <name evidence="2" type="ORF">PXEA_LOCUS3219</name>
</gene>
<proteinExistence type="predicted"/>
<protein>
    <submittedName>
        <fullName evidence="2">Uncharacterized protein</fullName>
    </submittedName>
</protein>
<organism evidence="2 3">
    <name type="scientific">Protopolystoma xenopodis</name>
    <dbReference type="NCBI Taxonomy" id="117903"/>
    <lineage>
        <taxon>Eukaryota</taxon>
        <taxon>Metazoa</taxon>
        <taxon>Spiralia</taxon>
        <taxon>Lophotrochozoa</taxon>
        <taxon>Platyhelminthes</taxon>
        <taxon>Monogenea</taxon>
        <taxon>Polyopisthocotylea</taxon>
        <taxon>Polystomatidea</taxon>
        <taxon>Polystomatidae</taxon>
        <taxon>Protopolystoma</taxon>
    </lineage>
</organism>
<dbReference type="EMBL" id="CAAALY010007226">
    <property type="protein sequence ID" value="VEL09779.1"/>
    <property type="molecule type" value="Genomic_DNA"/>
</dbReference>
<reference evidence="2" key="1">
    <citation type="submission" date="2018-11" db="EMBL/GenBank/DDBJ databases">
        <authorList>
            <consortium name="Pathogen Informatics"/>
        </authorList>
    </citation>
    <scope>NUCLEOTIDE SEQUENCE</scope>
</reference>
<sequence length="303" mass="32375">MTSVPSFLIVASFTHGKPIQQTVLVIGLLSPNPLLCSPSLIDFLPFLDLLITYLLHDFTFCKANATRLSVTSGSSTAEHFWTPDPPASPTDVFSGMCLTGSSFCQSETAERSAPGPNLNGRIFVDNPSISPKSDHEEDSLIHLPHHKRIGALQLRPRIGLINPPSGSRTMTSSDHSSTNRTSWGHQSSSPSCDNVFHSSCTSSTLDAPLPQNILGPCTSIITSTTNKFDIGRPIDVPLVSDEAAVTLSNCITDETAIDLGCAGVPGSISIIHVSETAYRPINLRREGPGSINPSQQESLTEVD</sequence>
<evidence type="ECO:0000313" key="3">
    <source>
        <dbReference type="Proteomes" id="UP000784294"/>
    </source>
</evidence>
<accession>A0A3S5BMU3</accession>
<name>A0A3S5BMU3_9PLAT</name>
<feature type="compositionally biased region" description="Polar residues" evidence="1">
    <location>
        <begin position="164"/>
        <end position="190"/>
    </location>
</feature>
<comment type="caution">
    <text evidence="2">The sequence shown here is derived from an EMBL/GenBank/DDBJ whole genome shotgun (WGS) entry which is preliminary data.</text>
</comment>
<feature type="region of interest" description="Disordered" evidence="1">
    <location>
        <begin position="283"/>
        <end position="303"/>
    </location>
</feature>